<evidence type="ECO:0000313" key="7">
    <source>
        <dbReference type="Proteomes" id="UP000235994"/>
    </source>
</evidence>
<dbReference type="SUPFAM" id="SSF47413">
    <property type="entry name" value="lambda repressor-like DNA-binding domains"/>
    <property type="match status" value="1"/>
</dbReference>
<dbReference type="GO" id="GO:0003677">
    <property type="term" value="F:DNA binding"/>
    <property type="evidence" value="ECO:0007669"/>
    <property type="project" value="UniProtKB-KW"/>
</dbReference>
<dbReference type="Gene3D" id="1.10.260.40">
    <property type="entry name" value="lambda repressor-like DNA-binding domains"/>
    <property type="match status" value="1"/>
</dbReference>
<dbReference type="Proteomes" id="UP000235994">
    <property type="component" value="Unassembled WGS sequence"/>
</dbReference>
<keyword evidence="2" id="KW-0805">Transcription regulation</keyword>
<evidence type="ECO:0000256" key="2">
    <source>
        <dbReference type="ARBA" id="ARBA00023015"/>
    </source>
</evidence>
<evidence type="ECO:0000313" key="6">
    <source>
        <dbReference type="EMBL" id="PND30178.1"/>
    </source>
</evidence>
<feature type="domain" description="Ner winged helix-turn-helix DNA-binding" evidence="5">
    <location>
        <begin position="14"/>
        <end position="83"/>
    </location>
</feature>
<name>A0A2N8K9R4_9BURK</name>
<evidence type="ECO:0000256" key="1">
    <source>
        <dbReference type="ARBA" id="ARBA00006157"/>
    </source>
</evidence>
<keyword evidence="7" id="KW-1185">Reference proteome</keyword>
<dbReference type="Pfam" id="PF13693">
    <property type="entry name" value="HTH_35"/>
    <property type="match status" value="1"/>
</dbReference>
<evidence type="ECO:0000256" key="3">
    <source>
        <dbReference type="ARBA" id="ARBA00023125"/>
    </source>
</evidence>
<gene>
    <name evidence="6" type="ORF">C1I89_29870</name>
</gene>
<proteinExistence type="inferred from homology"/>
<keyword evidence="4" id="KW-0804">Transcription</keyword>
<dbReference type="RefSeq" id="WP_102775890.1">
    <property type="nucleotide sequence ID" value="NZ_POQS01000010.1"/>
</dbReference>
<dbReference type="InterPro" id="IPR038722">
    <property type="entry name" value="Ner_HTH_dom"/>
</dbReference>
<evidence type="ECO:0000256" key="4">
    <source>
        <dbReference type="ARBA" id="ARBA00023163"/>
    </source>
</evidence>
<reference evidence="6 7" key="1">
    <citation type="submission" date="2018-01" db="EMBL/GenBank/DDBJ databases">
        <title>The draft genome of an aniline degradation strain ANB-1.</title>
        <authorList>
            <person name="Zhang L."/>
            <person name="Jiang J."/>
        </authorList>
    </citation>
    <scope>NUCLEOTIDE SEQUENCE [LARGE SCALE GENOMIC DNA]</scope>
    <source>
        <strain evidence="6 7">ANB-1</strain>
    </source>
</reference>
<accession>A0A2N8K9R4</accession>
<dbReference type="AlphaFoldDB" id="A0A2N8K9R4"/>
<dbReference type="EMBL" id="POQS01000010">
    <property type="protein sequence ID" value="PND30178.1"/>
    <property type="molecule type" value="Genomic_DNA"/>
</dbReference>
<organism evidence="6 7">
    <name type="scientific">Achromobacter pulmonis</name>
    <dbReference type="NCBI Taxonomy" id="1389932"/>
    <lineage>
        <taxon>Bacteria</taxon>
        <taxon>Pseudomonadati</taxon>
        <taxon>Pseudomonadota</taxon>
        <taxon>Betaproteobacteria</taxon>
        <taxon>Burkholderiales</taxon>
        <taxon>Alcaligenaceae</taxon>
        <taxon>Achromobacter</taxon>
    </lineage>
</organism>
<comment type="similarity">
    <text evidence="1">Belongs to the ner transcriptional regulatory family.</text>
</comment>
<protein>
    <submittedName>
        <fullName evidence="6">Transcriptional regulator</fullName>
    </submittedName>
</protein>
<comment type="caution">
    <text evidence="6">The sequence shown here is derived from an EMBL/GenBank/DDBJ whole genome shotgun (WGS) entry which is preliminary data.</text>
</comment>
<sequence>MTKRNGPKKASLKDWHRADIVAALRKSGWSLRRLATHHGYASPTTLTTALARPWPKGERLIAAAIGVAPADIWPGRYPKKDNTAAYKPDQNMAERKAA</sequence>
<keyword evidence="3" id="KW-0238">DNA-binding</keyword>
<dbReference type="InterPro" id="IPR010982">
    <property type="entry name" value="Lambda_DNA-bd_dom_sf"/>
</dbReference>
<evidence type="ECO:0000259" key="5">
    <source>
        <dbReference type="Pfam" id="PF13693"/>
    </source>
</evidence>